<dbReference type="CDD" id="cd02644">
    <property type="entry name" value="R3H_jag"/>
    <property type="match status" value="1"/>
</dbReference>
<keyword evidence="5 6" id="KW-0961">Cell wall biogenesis/degradation</keyword>
<gene>
    <name evidence="6" type="primary">khpB</name>
    <name evidence="6" type="synonym">eloR</name>
    <name evidence="8" type="ORF">H8730_12000</name>
</gene>
<dbReference type="Proteomes" id="UP000657006">
    <property type="component" value="Unassembled WGS sequence"/>
</dbReference>
<dbReference type="InterPro" id="IPR038247">
    <property type="entry name" value="Jag_N_dom_sf"/>
</dbReference>
<dbReference type="HAMAP" id="MF_00867">
    <property type="entry name" value="KhpB"/>
    <property type="match status" value="1"/>
</dbReference>
<evidence type="ECO:0000256" key="6">
    <source>
        <dbReference type="HAMAP-Rule" id="MF_00867"/>
    </source>
</evidence>
<evidence type="ECO:0000313" key="8">
    <source>
        <dbReference type="EMBL" id="MBC8544261.1"/>
    </source>
</evidence>
<organism evidence="8 9">
    <name type="scientific">Bianquea renquensis</name>
    <dbReference type="NCBI Taxonomy" id="2763661"/>
    <lineage>
        <taxon>Bacteria</taxon>
        <taxon>Bacillati</taxon>
        <taxon>Bacillota</taxon>
        <taxon>Clostridia</taxon>
        <taxon>Eubacteriales</taxon>
        <taxon>Bianqueaceae</taxon>
        <taxon>Bianquea</taxon>
    </lineage>
</organism>
<dbReference type="RefSeq" id="WP_177714615.1">
    <property type="nucleotide sequence ID" value="NZ_JACRSQ010000018.1"/>
</dbReference>
<evidence type="ECO:0000259" key="7">
    <source>
        <dbReference type="PROSITE" id="PS51061"/>
    </source>
</evidence>
<evidence type="ECO:0000313" key="9">
    <source>
        <dbReference type="Proteomes" id="UP000657006"/>
    </source>
</evidence>
<dbReference type="InterPro" id="IPR039247">
    <property type="entry name" value="KhpB"/>
</dbReference>
<evidence type="ECO:0000256" key="2">
    <source>
        <dbReference type="ARBA" id="ARBA00022884"/>
    </source>
</evidence>
<feature type="domain" description="R3H" evidence="7">
    <location>
        <begin position="185"/>
        <end position="251"/>
    </location>
</feature>
<dbReference type="EMBL" id="JACRSQ010000018">
    <property type="protein sequence ID" value="MBC8544261.1"/>
    <property type="molecule type" value="Genomic_DNA"/>
</dbReference>
<sequence>MDFVEKTGKTVDEAVTAALIELGVSSDQVNIEIVDEGTKGILGLFSKEAKVRVSLKSSDQGETVEKEIEEEVAKELEPIQSEIDSFSEGSDQADEPVGDRNPEAIDKACEFLTNVLEAMGIQSHVKAEYSDDNILNVDIEGDGMGVIIGKRGNTLDSLQYLTTLVVNKGSESHVRVKLDTENYRERRQQTLESLAINLAKKVKKTGKRVILEPMNPYERRIIHSTLQSDPMIETHSEGEEPYRKVVISLKRKGGR</sequence>
<dbReference type="SMART" id="SM01245">
    <property type="entry name" value="Jag_N"/>
    <property type="match status" value="1"/>
</dbReference>
<dbReference type="PROSITE" id="PS51061">
    <property type="entry name" value="R3H"/>
    <property type="match status" value="1"/>
</dbReference>
<evidence type="ECO:0000256" key="4">
    <source>
        <dbReference type="ARBA" id="ARBA00023186"/>
    </source>
</evidence>
<dbReference type="InterPro" id="IPR034079">
    <property type="entry name" value="R3H_KhpB"/>
</dbReference>
<dbReference type="Gene3D" id="3.30.1370.50">
    <property type="entry name" value="R3H-like domain"/>
    <property type="match status" value="1"/>
</dbReference>
<dbReference type="GO" id="GO:0003723">
    <property type="term" value="F:RNA binding"/>
    <property type="evidence" value="ECO:0007669"/>
    <property type="project" value="UniProtKB-UniRule"/>
</dbReference>
<comment type="caution">
    <text evidence="6">Lacks conserved residue(s) required for the propagation of feature annotation.</text>
</comment>
<proteinExistence type="inferred from homology"/>
<comment type="function">
    <text evidence="6">A probable RNA chaperone. Forms a complex with KhpA which binds to cellular RNA and controls its expression. Plays a role in peptidoglycan (PG) homeostasis and cell length regulation.</text>
</comment>
<dbReference type="SUPFAM" id="SSF82708">
    <property type="entry name" value="R3H domain"/>
    <property type="match status" value="1"/>
</dbReference>
<dbReference type="SMART" id="SM00393">
    <property type="entry name" value="R3H"/>
    <property type="match status" value="1"/>
</dbReference>
<dbReference type="InterPro" id="IPR015946">
    <property type="entry name" value="KH_dom-like_a/b"/>
</dbReference>
<keyword evidence="4 6" id="KW-0143">Chaperone</keyword>
<dbReference type="InterPro" id="IPR001374">
    <property type="entry name" value="R3H_dom"/>
</dbReference>
<comment type="subcellular location">
    <subcellularLocation>
        <location evidence="6">Cytoplasm</location>
    </subcellularLocation>
</comment>
<evidence type="ECO:0000256" key="3">
    <source>
        <dbReference type="ARBA" id="ARBA00022960"/>
    </source>
</evidence>
<keyword evidence="9" id="KW-1185">Reference proteome</keyword>
<dbReference type="Gene3D" id="3.30.30.80">
    <property type="entry name" value="probable RNA-binding protein from clostridium symbiosum atcc 14940"/>
    <property type="match status" value="1"/>
</dbReference>
<dbReference type="Pfam" id="PF14804">
    <property type="entry name" value="Jag_N"/>
    <property type="match status" value="1"/>
</dbReference>
<keyword evidence="1 6" id="KW-0963">Cytoplasm</keyword>
<dbReference type="InterPro" id="IPR036867">
    <property type="entry name" value="R3H_dom_sf"/>
</dbReference>
<keyword evidence="2 6" id="KW-0694">RNA-binding</keyword>
<dbReference type="AlphaFoldDB" id="A0A926DTB1"/>
<dbReference type="Pfam" id="PF01424">
    <property type="entry name" value="R3H"/>
    <property type="match status" value="1"/>
</dbReference>
<reference evidence="8" key="1">
    <citation type="submission" date="2020-08" db="EMBL/GenBank/DDBJ databases">
        <title>Genome public.</title>
        <authorList>
            <person name="Liu C."/>
            <person name="Sun Q."/>
        </authorList>
    </citation>
    <scope>NUCLEOTIDE SEQUENCE</scope>
    <source>
        <strain evidence="8">NSJ-32</strain>
    </source>
</reference>
<protein>
    <recommendedName>
        <fullName evidence="6">RNA-binding protein KhpB</fullName>
    </recommendedName>
    <alternativeName>
        <fullName evidence="6">RNA-binding protein EloR</fullName>
    </alternativeName>
</protein>
<keyword evidence="3 6" id="KW-0133">Cell shape</keyword>
<comment type="domain">
    <text evidence="6">Has an N-terminal Jag-N domain and 2 RNA-binding domains (KH and R3H).</text>
</comment>
<evidence type="ECO:0000256" key="5">
    <source>
        <dbReference type="ARBA" id="ARBA00023316"/>
    </source>
</evidence>
<dbReference type="InterPro" id="IPR032782">
    <property type="entry name" value="KhpB_N"/>
</dbReference>
<comment type="caution">
    <text evidence="8">The sequence shown here is derived from an EMBL/GenBank/DDBJ whole genome shotgun (WGS) entry which is preliminary data.</text>
</comment>
<comment type="subunit">
    <text evidence="6">Forms a complex with KhpA.</text>
</comment>
<dbReference type="PANTHER" id="PTHR35800">
    <property type="entry name" value="PROTEIN JAG"/>
    <property type="match status" value="1"/>
</dbReference>
<comment type="similarity">
    <text evidence="6">Belongs to the KhpB RNA-binding protein family.</text>
</comment>
<dbReference type="GO" id="GO:0008360">
    <property type="term" value="P:regulation of cell shape"/>
    <property type="evidence" value="ECO:0007669"/>
    <property type="project" value="UniProtKB-KW"/>
</dbReference>
<dbReference type="Pfam" id="PF13083">
    <property type="entry name" value="KH_KhpA-B"/>
    <property type="match status" value="1"/>
</dbReference>
<accession>A0A926DTB1</accession>
<dbReference type="GO" id="GO:0071555">
    <property type="term" value="P:cell wall organization"/>
    <property type="evidence" value="ECO:0007669"/>
    <property type="project" value="UniProtKB-KW"/>
</dbReference>
<dbReference type="GO" id="GO:0005737">
    <property type="term" value="C:cytoplasm"/>
    <property type="evidence" value="ECO:0007669"/>
    <property type="project" value="UniProtKB-SubCell"/>
</dbReference>
<dbReference type="GO" id="GO:0009252">
    <property type="term" value="P:peptidoglycan biosynthetic process"/>
    <property type="evidence" value="ECO:0007669"/>
    <property type="project" value="UniProtKB-UniRule"/>
</dbReference>
<dbReference type="CDD" id="cd02414">
    <property type="entry name" value="KH-II_Jag"/>
    <property type="match status" value="1"/>
</dbReference>
<dbReference type="InterPro" id="IPR038008">
    <property type="entry name" value="Jag_KH"/>
</dbReference>
<dbReference type="Gene3D" id="3.30.300.20">
    <property type="match status" value="1"/>
</dbReference>
<dbReference type="PANTHER" id="PTHR35800:SF1">
    <property type="entry name" value="RNA-BINDING PROTEIN KHPB"/>
    <property type="match status" value="1"/>
</dbReference>
<evidence type="ECO:0000256" key="1">
    <source>
        <dbReference type="ARBA" id="ARBA00022490"/>
    </source>
</evidence>
<dbReference type="NCBIfam" id="NF041568">
    <property type="entry name" value="Jag_EloR"/>
    <property type="match status" value="1"/>
</dbReference>
<name>A0A926DTB1_9FIRM</name>